<proteinExistence type="predicted"/>
<organism evidence="1 2">
    <name type="scientific">Roseateles agri</name>
    <dbReference type="NCBI Taxonomy" id="3098619"/>
    <lineage>
        <taxon>Bacteria</taxon>
        <taxon>Pseudomonadati</taxon>
        <taxon>Pseudomonadota</taxon>
        <taxon>Betaproteobacteria</taxon>
        <taxon>Burkholderiales</taxon>
        <taxon>Sphaerotilaceae</taxon>
        <taxon>Roseateles</taxon>
    </lineage>
</organism>
<accession>A0ABU5DC93</accession>
<dbReference type="EMBL" id="JAXCLA010000001">
    <property type="protein sequence ID" value="MDY0743401.1"/>
    <property type="molecule type" value="Genomic_DNA"/>
</dbReference>
<reference evidence="1 2" key="1">
    <citation type="submission" date="2023-11" db="EMBL/GenBank/DDBJ databases">
        <title>Paucibacter sp. nov., isolated from fresh soil in Korea.</title>
        <authorList>
            <person name="Le N.T.T."/>
        </authorList>
    </citation>
    <scope>NUCLEOTIDE SEQUENCE [LARGE SCALE GENOMIC DNA]</scope>
    <source>
        <strain evidence="1 2">R3-3</strain>
    </source>
</reference>
<gene>
    <name evidence="1" type="ORF">SNE35_02750</name>
</gene>
<evidence type="ECO:0000313" key="1">
    <source>
        <dbReference type="EMBL" id="MDY0743401.1"/>
    </source>
</evidence>
<name>A0ABU5DC93_9BURK</name>
<dbReference type="RefSeq" id="WP_320421285.1">
    <property type="nucleotide sequence ID" value="NZ_JAXCLA010000001.1"/>
</dbReference>
<sequence>MSLPASFLLRPVLLLPRALRRAVLLLALVLASVLAPRLALAASDGVELAQLSTHKTDDGLELSFSTRFELTRPVEEALMNGVKFYFIAEVNVLRHRWYWRDVRVNRSTRTWRLSWESLYRQYKVSTGGLNQSFASLPEALASLRAAAGWRIADAKDLDGDGGYYLEFSYRLDTTQLPRPMQIVLGPSQGFNLSTERTIGLAPDLSAQTITP</sequence>
<evidence type="ECO:0000313" key="2">
    <source>
        <dbReference type="Proteomes" id="UP001285263"/>
    </source>
</evidence>
<dbReference type="Proteomes" id="UP001285263">
    <property type="component" value="Unassembled WGS sequence"/>
</dbReference>
<keyword evidence="2" id="KW-1185">Reference proteome</keyword>
<dbReference type="Pfam" id="PF14334">
    <property type="entry name" value="DUF4390"/>
    <property type="match status" value="1"/>
</dbReference>
<comment type="caution">
    <text evidence="1">The sequence shown here is derived from an EMBL/GenBank/DDBJ whole genome shotgun (WGS) entry which is preliminary data.</text>
</comment>
<dbReference type="InterPro" id="IPR025500">
    <property type="entry name" value="DUF4390"/>
</dbReference>
<protein>
    <submittedName>
        <fullName evidence="1">DUF4390 domain-containing protein</fullName>
    </submittedName>
</protein>